<dbReference type="EMBL" id="JAPNOA010000056">
    <property type="protein sequence ID" value="MCY0966518.1"/>
    <property type="molecule type" value="Genomic_DNA"/>
</dbReference>
<dbReference type="Pfam" id="PF08713">
    <property type="entry name" value="DNA_alkylation"/>
    <property type="match status" value="1"/>
</dbReference>
<reference evidence="1" key="1">
    <citation type="submission" date="2022-11" db="EMBL/GenBank/DDBJ databases">
        <title>Parathalassolutuus dongxingensis gen. nov., sp. nov., a novel member of family Oceanospirillaceae isolated from a coastal shrimp pond in Guangxi, China.</title>
        <authorList>
            <person name="Chen H."/>
        </authorList>
    </citation>
    <scope>NUCLEOTIDE SEQUENCE</scope>
    <source>
        <strain evidence="1">G-43</strain>
    </source>
</reference>
<keyword evidence="2" id="KW-1185">Reference proteome</keyword>
<dbReference type="Proteomes" id="UP001150830">
    <property type="component" value="Unassembled WGS sequence"/>
</dbReference>
<proteinExistence type="predicted"/>
<evidence type="ECO:0000313" key="1">
    <source>
        <dbReference type="EMBL" id="MCY0966518.1"/>
    </source>
</evidence>
<organism evidence="1 2">
    <name type="scientific">Parathalassolituus penaei</name>
    <dbReference type="NCBI Taxonomy" id="2997323"/>
    <lineage>
        <taxon>Bacteria</taxon>
        <taxon>Pseudomonadati</taxon>
        <taxon>Pseudomonadota</taxon>
        <taxon>Gammaproteobacteria</taxon>
        <taxon>Oceanospirillales</taxon>
        <taxon>Oceanospirillaceae</taxon>
        <taxon>Parathalassolituus</taxon>
    </lineage>
</organism>
<name>A0A9X3IUT5_9GAMM</name>
<evidence type="ECO:0000313" key="2">
    <source>
        <dbReference type="Proteomes" id="UP001150830"/>
    </source>
</evidence>
<sequence>MAAPLKERYGLEVPRELARQIALVYPAFDSAAFIAQAETGYLELELLDRGRHLGRCLAGCLPADYPEAVAILLASTAEPLPVDGFALGGFFYLPHTSFVSQFGLEHLQVSLQALNHLTCLFTAEFSIRPFIQRHTQQTLEQLRVWATDENEHVRRLVSEGTRTRLPWAGRLPEFQKDPALVLELLELLKDDPALYVRRSVANNLNDIGKDHPQLLVDVARRWSEGASPEREWIIRHALRSAVKRGDAGALAVLGFENGSPIRLVTSTFDNQQAVMGESIVLGFELQNPTADEQKAVVDFQVHYVKANGSTSAKVFKLKNITLAAGQTCLLQKRLSLASMTTRQHYPGIHRVEVLINGVVFSAGCFELLA</sequence>
<dbReference type="RefSeq" id="WP_283174726.1">
    <property type="nucleotide sequence ID" value="NZ_JAPNOA010000056.1"/>
</dbReference>
<dbReference type="AlphaFoldDB" id="A0A9X3IUT5"/>
<gene>
    <name evidence="1" type="ORF">OUO13_15130</name>
</gene>
<comment type="caution">
    <text evidence="1">The sequence shown here is derived from an EMBL/GenBank/DDBJ whole genome shotgun (WGS) entry which is preliminary data.</text>
</comment>
<dbReference type="SUPFAM" id="SSF48371">
    <property type="entry name" value="ARM repeat"/>
    <property type="match status" value="1"/>
</dbReference>
<dbReference type="InterPro" id="IPR016024">
    <property type="entry name" value="ARM-type_fold"/>
</dbReference>
<dbReference type="Gene3D" id="1.25.40.290">
    <property type="entry name" value="ARM repeat domains"/>
    <property type="match status" value="1"/>
</dbReference>
<accession>A0A9X3IUT5</accession>
<dbReference type="InterPro" id="IPR014825">
    <property type="entry name" value="DNA_alkylation"/>
</dbReference>
<protein>
    <submittedName>
        <fullName evidence="1">DNA alkylation repair protein</fullName>
    </submittedName>
</protein>